<dbReference type="Proteomes" id="UP000694383">
    <property type="component" value="Unplaced"/>
</dbReference>
<dbReference type="Ensembl" id="ENSOSIT00000009680.1">
    <property type="protein sequence ID" value="ENSOSIP00000009081.1"/>
    <property type="gene ID" value="ENSOSIG00000005796.1"/>
</dbReference>
<sequence>CDCLSKMTLFDPTLLLCSFGFFSSLRPFEPFITAFLLGPDKNLTETQELSSCRK</sequence>
<dbReference type="InterPro" id="IPR002666">
    <property type="entry name" value="Folate_carrier"/>
</dbReference>
<dbReference type="GO" id="GO:0016020">
    <property type="term" value="C:membrane"/>
    <property type="evidence" value="ECO:0007669"/>
    <property type="project" value="InterPro"/>
</dbReference>
<evidence type="ECO:0000313" key="2">
    <source>
        <dbReference type="Ensembl" id="ENSOSIP00000009081.1"/>
    </source>
</evidence>
<protein>
    <submittedName>
        <fullName evidence="2">Uncharacterized protein</fullName>
    </submittedName>
</protein>
<dbReference type="GeneTree" id="ENSGT00950000185427"/>
<proteinExistence type="inferred from homology"/>
<dbReference type="AlphaFoldDB" id="A0A8C7X706"/>
<organism evidence="2 3">
    <name type="scientific">Oryzias sinensis</name>
    <name type="common">Chinese medaka</name>
    <dbReference type="NCBI Taxonomy" id="183150"/>
    <lineage>
        <taxon>Eukaryota</taxon>
        <taxon>Metazoa</taxon>
        <taxon>Chordata</taxon>
        <taxon>Craniata</taxon>
        <taxon>Vertebrata</taxon>
        <taxon>Euteleostomi</taxon>
        <taxon>Actinopterygii</taxon>
        <taxon>Neopterygii</taxon>
        <taxon>Teleostei</taxon>
        <taxon>Neoteleostei</taxon>
        <taxon>Acanthomorphata</taxon>
        <taxon>Ovalentaria</taxon>
        <taxon>Atherinomorphae</taxon>
        <taxon>Beloniformes</taxon>
        <taxon>Adrianichthyidae</taxon>
        <taxon>Oryziinae</taxon>
        <taxon>Oryzias</taxon>
    </lineage>
</organism>
<name>A0A8C7X706_9TELE</name>
<accession>A0A8C7X706</accession>
<evidence type="ECO:0000256" key="1">
    <source>
        <dbReference type="ARBA" id="ARBA00005773"/>
    </source>
</evidence>
<evidence type="ECO:0000313" key="3">
    <source>
        <dbReference type="Proteomes" id="UP000694383"/>
    </source>
</evidence>
<keyword evidence="3" id="KW-1185">Reference proteome</keyword>
<comment type="similarity">
    <text evidence="1">Belongs to the reduced folate carrier (RFC) transporter (TC 2.A.48) family.</text>
</comment>
<dbReference type="GO" id="GO:0090482">
    <property type="term" value="F:vitamin transmembrane transporter activity"/>
    <property type="evidence" value="ECO:0007669"/>
    <property type="project" value="InterPro"/>
</dbReference>
<reference evidence="2" key="1">
    <citation type="submission" date="2025-08" db="UniProtKB">
        <authorList>
            <consortium name="Ensembl"/>
        </authorList>
    </citation>
    <scope>IDENTIFICATION</scope>
</reference>
<dbReference type="Pfam" id="PF01770">
    <property type="entry name" value="Folate_carrier"/>
    <property type="match status" value="1"/>
</dbReference>
<reference evidence="2" key="2">
    <citation type="submission" date="2025-09" db="UniProtKB">
        <authorList>
            <consortium name="Ensembl"/>
        </authorList>
    </citation>
    <scope>IDENTIFICATION</scope>
</reference>